<evidence type="ECO:0000256" key="2">
    <source>
        <dbReference type="ARBA" id="ARBA00017846"/>
    </source>
</evidence>
<dbReference type="GO" id="GO:0043138">
    <property type="term" value="F:3'-5' DNA helicase activity"/>
    <property type="evidence" value="ECO:0007669"/>
    <property type="project" value="UniProtKB-EC"/>
</dbReference>
<evidence type="ECO:0000256" key="7">
    <source>
        <dbReference type="ARBA" id="ARBA00022840"/>
    </source>
</evidence>
<keyword evidence="5 15" id="KW-0378">Hydrolase</keyword>
<proteinExistence type="inferred from homology"/>
<dbReference type="SMART" id="SM00490">
    <property type="entry name" value="HELICc"/>
    <property type="match status" value="1"/>
</dbReference>
<comment type="caution">
    <text evidence="18">The sequence shown here is derived from an EMBL/GenBank/DDBJ whole genome shotgun (WGS) entry which is preliminary data.</text>
</comment>
<evidence type="ECO:0000256" key="6">
    <source>
        <dbReference type="ARBA" id="ARBA00022806"/>
    </source>
</evidence>
<dbReference type="InterPro" id="IPR004609">
    <property type="entry name" value="ATP-dep_DNA_helicase_RecG"/>
</dbReference>
<dbReference type="CDD" id="cd04488">
    <property type="entry name" value="RecG_wedge_OBF"/>
    <property type="match status" value="1"/>
</dbReference>
<dbReference type="Proteomes" id="UP000234329">
    <property type="component" value="Unassembled WGS sequence"/>
</dbReference>
<comment type="function">
    <text evidence="15">Plays a critical role in recombination and DNA repair. Helps process Holliday junction intermediates to mature products by catalyzing branch migration. Has replication fork regression activity, unwinds stalled or blocked replication forks to make a HJ that can be resolved. Has a DNA unwinding activity characteristic of a DNA helicase with 3'-5' polarity.</text>
</comment>
<dbReference type="InterPro" id="IPR001650">
    <property type="entry name" value="Helicase_C-like"/>
</dbReference>
<keyword evidence="11" id="KW-0413">Isomerase</keyword>
<dbReference type="SUPFAM" id="SSF52540">
    <property type="entry name" value="P-loop containing nucleoside triphosphate hydrolases"/>
    <property type="match status" value="2"/>
</dbReference>
<comment type="catalytic activity">
    <reaction evidence="14 15">
        <text>ATP + H2O = ADP + phosphate + H(+)</text>
        <dbReference type="Rhea" id="RHEA:13065"/>
        <dbReference type="ChEBI" id="CHEBI:15377"/>
        <dbReference type="ChEBI" id="CHEBI:15378"/>
        <dbReference type="ChEBI" id="CHEBI:30616"/>
        <dbReference type="ChEBI" id="CHEBI:43474"/>
        <dbReference type="ChEBI" id="CHEBI:456216"/>
        <dbReference type="EC" id="5.6.2.4"/>
    </reaction>
</comment>
<dbReference type="Pfam" id="PF00270">
    <property type="entry name" value="DEAD"/>
    <property type="match status" value="1"/>
</dbReference>
<dbReference type="InterPro" id="IPR045562">
    <property type="entry name" value="RecG_dom3_C"/>
</dbReference>
<evidence type="ECO:0000256" key="3">
    <source>
        <dbReference type="ARBA" id="ARBA00022741"/>
    </source>
</evidence>
<dbReference type="PROSITE" id="PS51194">
    <property type="entry name" value="HELICASE_CTER"/>
    <property type="match status" value="1"/>
</dbReference>
<dbReference type="InterPro" id="IPR014001">
    <property type="entry name" value="Helicase_ATP-bd"/>
</dbReference>
<dbReference type="InterPro" id="IPR012340">
    <property type="entry name" value="NA-bd_OB-fold"/>
</dbReference>
<dbReference type="EC" id="5.6.2.4" evidence="13 15"/>
<evidence type="ECO:0000256" key="9">
    <source>
        <dbReference type="ARBA" id="ARBA00023172"/>
    </source>
</evidence>
<dbReference type="InParanoid" id="A0A2I1DKS5"/>
<dbReference type="AlphaFoldDB" id="A0A2I1DKS5"/>
<dbReference type="FunCoup" id="A0A2I1DKS5">
    <property type="interactions" value="502"/>
</dbReference>
<dbReference type="Gene3D" id="2.40.50.140">
    <property type="entry name" value="Nucleic acid-binding proteins"/>
    <property type="match status" value="1"/>
</dbReference>
<dbReference type="InterPro" id="IPR047112">
    <property type="entry name" value="RecG/Mfd"/>
</dbReference>
<evidence type="ECO:0000256" key="12">
    <source>
        <dbReference type="ARBA" id="ARBA00034617"/>
    </source>
</evidence>
<keyword evidence="3 15" id="KW-0547">Nucleotide-binding</keyword>
<dbReference type="SUPFAM" id="SSF50249">
    <property type="entry name" value="Nucleic acid-binding proteins"/>
    <property type="match status" value="1"/>
</dbReference>
<organism evidence="18 19">
    <name type="scientific">Acidithiobacillus marinus</name>
    <dbReference type="NCBI Taxonomy" id="187490"/>
    <lineage>
        <taxon>Bacteria</taxon>
        <taxon>Pseudomonadati</taxon>
        <taxon>Pseudomonadota</taxon>
        <taxon>Acidithiobacillia</taxon>
        <taxon>Acidithiobacillales</taxon>
        <taxon>Acidithiobacillaceae</taxon>
        <taxon>Acidithiobacillus</taxon>
    </lineage>
</organism>
<evidence type="ECO:0000256" key="10">
    <source>
        <dbReference type="ARBA" id="ARBA00023204"/>
    </source>
</evidence>
<keyword evidence="4 15" id="KW-0227">DNA damage</keyword>
<evidence type="ECO:0000259" key="17">
    <source>
        <dbReference type="PROSITE" id="PS51194"/>
    </source>
</evidence>
<dbReference type="GO" id="GO:0003677">
    <property type="term" value="F:DNA binding"/>
    <property type="evidence" value="ECO:0007669"/>
    <property type="project" value="UniProtKB-KW"/>
</dbReference>
<accession>A0A2I1DKS5</accession>
<evidence type="ECO:0000256" key="1">
    <source>
        <dbReference type="ARBA" id="ARBA00007504"/>
    </source>
</evidence>
<dbReference type="GO" id="GO:0005524">
    <property type="term" value="F:ATP binding"/>
    <property type="evidence" value="ECO:0007669"/>
    <property type="project" value="UniProtKB-KW"/>
</dbReference>
<keyword evidence="8" id="KW-0238">DNA-binding</keyword>
<dbReference type="PANTHER" id="PTHR47964:SF1">
    <property type="entry name" value="ATP-DEPENDENT DNA HELICASE HOMOLOG RECG, CHLOROPLASTIC"/>
    <property type="match status" value="1"/>
</dbReference>
<keyword evidence="9 15" id="KW-0233">DNA recombination</keyword>
<name>A0A2I1DKS5_9PROT</name>
<feature type="domain" description="Helicase C-terminal" evidence="17">
    <location>
        <begin position="495"/>
        <end position="641"/>
    </location>
</feature>
<dbReference type="NCBIfam" id="NF008168">
    <property type="entry name" value="PRK10917.2-2"/>
    <property type="match status" value="1"/>
</dbReference>
<dbReference type="GO" id="GO:0006281">
    <property type="term" value="P:DNA repair"/>
    <property type="evidence" value="ECO:0007669"/>
    <property type="project" value="UniProtKB-UniRule"/>
</dbReference>
<dbReference type="GO" id="GO:0016887">
    <property type="term" value="F:ATP hydrolysis activity"/>
    <property type="evidence" value="ECO:0007669"/>
    <property type="project" value="RHEA"/>
</dbReference>
<comment type="catalytic activity">
    <reaction evidence="12 15">
        <text>Couples ATP hydrolysis with the unwinding of duplex DNA by translocating in the 3'-5' direction.</text>
        <dbReference type="EC" id="5.6.2.4"/>
    </reaction>
</comment>
<evidence type="ECO:0000256" key="13">
    <source>
        <dbReference type="ARBA" id="ARBA00034808"/>
    </source>
</evidence>
<dbReference type="InterPro" id="IPR011545">
    <property type="entry name" value="DEAD/DEAH_box_helicase_dom"/>
</dbReference>
<dbReference type="OrthoDB" id="5287035at2"/>
<protein>
    <recommendedName>
        <fullName evidence="2 15">ATP-dependent DNA helicase RecG</fullName>
        <ecNumber evidence="13 15">5.6.2.4</ecNumber>
    </recommendedName>
</protein>
<dbReference type="FunFam" id="3.40.50.300:FF:000391">
    <property type="entry name" value="ATP-dependent DNA helicase RecG"/>
    <property type="match status" value="1"/>
</dbReference>
<dbReference type="Pfam" id="PF17191">
    <property type="entry name" value="RecG_wedge"/>
    <property type="match status" value="1"/>
</dbReference>
<feature type="domain" description="Helicase ATP-binding" evidence="16">
    <location>
        <begin position="301"/>
        <end position="462"/>
    </location>
</feature>
<evidence type="ECO:0000256" key="14">
    <source>
        <dbReference type="ARBA" id="ARBA00048988"/>
    </source>
</evidence>
<keyword evidence="7 15" id="KW-0067">ATP-binding</keyword>
<evidence type="ECO:0000259" key="16">
    <source>
        <dbReference type="PROSITE" id="PS51192"/>
    </source>
</evidence>
<dbReference type="PROSITE" id="PS51192">
    <property type="entry name" value="HELICASE_ATP_BIND_1"/>
    <property type="match status" value="1"/>
</dbReference>
<dbReference type="InterPro" id="IPR033454">
    <property type="entry name" value="RecG_wedge"/>
</dbReference>
<dbReference type="Gene3D" id="3.40.50.300">
    <property type="entry name" value="P-loop containing nucleotide triphosphate hydrolases"/>
    <property type="match status" value="2"/>
</dbReference>
<evidence type="ECO:0000256" key="8">
    <source>
        <dbReference type="ARBA" id="ARBA00023125"/>
    </source>
</evidence>
<keyword evidence="6 15" id="KW-0347">Helicase</keyword>
<reference evidence="18 19" key="1">
    <citation type="submission" date="2017-03" db="EMBL/GenBank/DDBJ databases">
        <title>Draft genime sequence of the acidophilic sulfur-oxidizing bacterium Acidithiobacillus sp. SH, isolated from seawater.</title>
        <authorList>
            <person name="Sharmin S."/>
            <person name="Tokuhisa M."/>
            <person name="Kanao T."/>
            <person name="Kamimura K."/>
        </authorList>
    </citation>
    <scope>NUCLEOTIDE SEQUENCE [LARGE SCALE GENOMIC DNA]</scope>
    <source>
        <strain evidence="18 19">SH</strain>
    </source>
</reference>
<dbReference type="Pfam" id="PF19833">
    <property type="entry name" value="RecG_dom3_C"/>
    <property type="match status" value="1"/>
</dbReference>
<evidence type="ECO:0000256" key="15">
    <source>
        <dbReference type="RuleBase" id="RU363016"/>
    </source>
</evidence>
<evidence type="ECO:0000256" key="5">
    <source>
        <dbReference type="ARBA" id="ARBA00022801"/>
    </source>
</evidence>
<dbReference type="NCBIfam" id="NF008163">
    <property type="entry name" value="PRK10917.1-1"/>
    <property type="match status" value="1"/>
</dbReference>
<dbReference type="NCBIfam" id="TIGR00643">
    <property type="entry name" value="recG"/>
    <property type="match status" value="1"/>
</dbReference>
<keyword evidence="10 15" id="KW-0234">DNA repair</keyword>
<sequence>MGWIWTKSSTPGPGARLCSIATEQVAAPTPFYLQSSVSALRGVGPALVQRLQRMDIWRVQDVLFHLPSRYQDRRHLLPMGSLLPEQEGAVLGEITQVEHLRGRRDQWLVTLSDGTGQLHIRLFHMLPPMRAQWQPGRRLWCFGETRAGYQGLEMVHPEWQMADQPQFQAPTHLTPFYPSTQGITQAQWRRWVAQALTLVDQLPDYLAKYLGPAWPALGEGLRLLHESAEEVPTPAHPAWQRLALEELLANHLAIRASRVGSDAAGAPVIAGNGTLWRRFLQQLSFKPTTAQERVIGEINENLAQARPMRRLLQGDVGSGKTLVAAAAALAAVEQQFQVALMAPTEILAEQLSTRFATWLAPLGVEVGYLVGGLGQKARRLLLEAIREQRTQIIVGTQALFQEDVQFARLGLVIIDEQHRFGVDQRRQLLEKGQIPHLLVMTATPIPRTLAMTVHADLDVSVIDALPPGRSPVETLVMADSRRGELMARMRHRLADGEQIYWVCPLIEESEILALQAAETSYADLQAALPEIPMGLIHGRLPAAEKAQVMADFQAGKTRILVATTVIEVGVDVPNASLMVIEHAERMGLAQLHQLRGRVGRGERQSSCILMYHPPLGAKARARLQVLRDSRDGFVIARKDLELRGPGEYLGTRQTGLLQMRVADMLRDEALLAELPTLADQLERHDPEAVQALVQRWVGRRLDYSQVG</sequence>
<dbReference type="GO" id="GO:0006310">
    <property type="term" value="P:DNA recombination"/>
    <property type="evidence" value="ECO:0007669"/>
    <property type="project" value="UniProtKB-UniRule"/>
</dbReference>
<dbReference type="EMBL" id="MXAV01000036">
    <property type="protein sequence ID" value="PKY10464.1"/>
    <property type="molecule type" value="Genomic_DNA"/>
</dbReference>
<gene>
    <name evidence="18" type="ORF">B1757_09775</name>
</gene>
<dbReference type="InterPro" id="IPR027417">
    <property type="entry name" value="P-loop_NTPase"/>
</dbReference>
<dbReference type="Pfam" id="PF00271">
    <property type="entry name" value="Helicase_C"/>
    <property type="match status" value="1"/>
</dbReference>
<comment type="similarity">
    <text evidence="1 15">Belongs to the helicase family. RecG subfamily.</text>
</comment>
<evidence type="ECO:0000256" key="11">
    <source>
        <dbReference type="ARBA" id="ARBA00023235"/>
    </source>
</evidence>
<dbReference type="SMART" id="SM00487">
    <property type="entry name" value="DEXDc"/>
    <property type="match status" value="1"/>
</dbReference>
<evidence type="ECO:0000256" key="4">
    <source>
        <dbReference type="ARBA" id="ARBA00022763"/>
    </source>
</evidence>
<evidence type="ECO:0000313" key="18">
    <source>
        <dbReference type="EMBL" id="PKY10464.1"/>
    </source>
</evidence>
<dbReference type="PANTHER" id="PTHR47964">
    <property type="entry name" value="ATP-DEPENDENT DNA HELICASE HOMOLOG RECG, CHLOROPLASTIC"/>
    <property type="match status" value="1"/>
</dbReference>
<evidence type="ECO:0000313" key="19">
    <source>
        <dbReference type="Proteomes" id="UP000234329"/>
    </source>
</evidence>
<keyword evidence="19" id="KW-1185">Reference proteome</keyword>